<name>A0AAV4N7I8_CAEEX</name>
<dbReference type="EMBL" id="BPLR01003055">
    <property type="protein sequence ID" value="GIX80709.1"/>
    <property type="molecule type" value="Genomic_DNA"/>
</dbReference>
<sequence>MRCAVKRKDVIYALPKSEEINRLSSNIRCCRLIVKVSAPIYLPLSSELPNCCRGKWIVHSETLCCDRIKRAERKRVTSCR</sequence>
<protein>
    <submittedName>
        <fullName evidence="1">Uncharacterized protein</fullName>
    </submittedName>
</protein>
<reference evidence="1 2" key="1">
    <citation type="submission" date="2021-06" db="EMBL/GenBank/DDBJ databases">
        <title>Caerostris extrusa draft genome.</title>
        <authorList>
            <person name="Kono N."/>
            <person name="Arakawa K."/>
        </authorList>
    </citation>
    <scope>NUCLEOTIDE SEQUENCE [LARGE SCALE GENOMIC DNA]</scope>
</reference>
<dbReference type="Proteomes" id="UP001054945">
    <property type="component" value="Unassembled WGS sequence"/>
</dbReference>
<dbReference type="AlphaFoldDB" id="A0AAV4N7I8"/>
<evidence type="ECO:0000313" key="2">
    <source>
        <dbReference type="Proteomes" id="UP001054945"/>
    </source>
</evidence>
<keyword evidence="2" id="KW-1185">Reference proteome</keyword>
<evidence type="ECO:0000313" key="1">
    <source>
        <dbReference type="EMBL" id="GIX80709.1"/>
    </source>
</evidence>
<gene>
    <name evidence="1" type="ORF">CEXT_621891</name>
</gene>
<proteinExistence type="predicted"/>
<comment type="caution">
    <text evidence="1">The sequence shown here is derived from an EMBL/GenBank/DDBJ whole genome shotgun (WGS) entry which is preliminary data.</text>
</comment>
<organism evidence="1 2">
    <name type="scientific">Caerostris extrusa</name>
    <name type="common">Bark spider</name>
    <name type="synonym">Caerostris bankana</name>
    <dbReference type="NCBI Taxonomy" id="172846"/>
    <lineage>
        <taxon>Eukaryota</taxon>
        <taxon>Metazoa</taxon>
        <taxon>Ecdysozoa</taxon>
        <taxon>Arthropoda</taxon>
        <taxon>Chelicerata</taxon>
        <taxon>Arachnida</taxon>
        <taxon>Araneae</taxon>
        <taxon>Araneomorphae</taxon>
        <taxon>Entelegynae</taxon>
        <taxon>Araneoidea</taxon>
        <taxon>Araneidae</taxon>
        <taxon>Caerostris</taxon>
    </lineage>
</organism>
<accession>A0AAV4N7I8</accession>